<feature type="active site" evidence="4">
    <location>
        <position position="51"/>
    </location>
</feature>
<feature type="active site" description="Nucleophile" evidence="4">
    <location>
        <position position="45"/>
    </location>
</feature>
<reference evidence="6 7" key="1">
    <citation type="journal article" date="2012" name="Int. J. Syst. Evol. Microbiol.">
        <title>Vibrio caribbeanicus sp. nov., isolated from the marine sponge Scleritoderma cyanea.</title>
        <authorList>
            <person name="Hoffmann M."/>
            <person name="Monday S.R."/>
            <person name="Allard M.W."/>
            <person name="Strain E.A."/>
            <person name="Whittaker P."/>
            <person name="Naum M."/>
            <person name="McCarthy P.J."/>
            <person name="Lopez J.V."/>
            <person name="Fischer M."/>
            <person name="Brown E.W."/>
        </authorList>
    </citation>
    <scope>NUCLEOTIDE SEQUENCE [LARGE SCALE GENOMIC DNA]</scope>
    <source>
        <strain evidence="7">DSMZ 21326</strain>
    </source>
</reference>
<protein>
    <submittedName>
        <fullName evidence="6">Putative tyrosine-phosphatase</fullName>
    </submittedName>
</protein>
<gene>
    <name evidence="6" type="ORF">VISI1226_17375</name>
</gene>
<accession>E8M8D1</accession>
<keyword evidence="2" id="KW-0378">Hydrolase</keyword>
<dbReference type="FunFam" id="3.40.50.2300:FF:000113">
    <property type="entry name" value="Low molecular weight protein-tyrosine-phosphatase"/>
    <property type="match status" value="1"/>
</dbReference>
<dbReference type="InterPro" id="IPR017867">
    <property type="entry name" value="Tyr_phospatase_low_mol_wt"/>
</dbReference>
<dbReference type="PANTHER" id="PTHR47439:SF1">
    <property type="entry name" value="ACID PHOSPHATASE"/>
    <property type="match status" value="1"/>
</dbReference>
<dbReference type="PANTHER" id="PTHR47439">
    <property type="entry name" value="LOW MOLECULAR WEIGHT PHOSPHOTYROSINE PROTEIN PHOSPHATASE-RELATED"/>
    <property type="match status" value="1"/>
</dbReference>
<dbReference type="SMART" id="SM00226">
    <property type="entry name" value="LMWPc"/>
    <property type="match status" value="1"/>
</dbReference>
<comment type="similarity">
    <text evidence="1">Belongs to the low molecular weight phosphotyrosine protein phosphatase family.</text>
</comment>
<dbReference type="InterPro" id="IPR036196">
    <property type="entry name" value="Ptyr_pPase_sf"/>
</dbReference>
<proteinExistence type="inferred from homology"/>
<evidence type="ECO:0000313" key="7">
    <source>
        <dbReference type="Proteomes" id="UP000006228"/>
    </source>
</evidence>
<evidence type="ECO:0000313" key="6">
    <source>
        <dbReference type="EMBL" id="EGA69658.1"/>
    </source>
</evidence>
<dbReference type="Pfam" id="PF01451">
    <property type="entry name" value="LMWPc"/>
    <property type="match status" value="1"/>
</dbReference>
<evidence type="ECO:0000256" key="2">
    <source>
        <dbReference type="ARBA" id="ARBA00022801"/>
    </source>
</evidence>
<dbReference type="GO" id="GO:0004725">
    <property type="term" value="F:protein tyrosine phosphatase activity"/>
    <property type="evidence" value="ECO:0007669"/>
    <property type="project" value="InterPro"/>
</dbReference>
<sequence>MVNPFLIHLSVAIIAHQVIGKHLTILWVMLAIGEVLMVKKVLVVCMGNICRSPTGEAILRAKAKQRDIALTVDSAGTIGYHQGNPPDSRSRAAGEKRGYSFKGIRSRKVVAADFDEFDLILAADNANLDDLRAQCPEHQRHKLRLFLSFGDSNYDEIPDPYYGGDQGFELVLDLIEEASEAILQQL</sequence>
<dbReference type="SUPFAM" id="SSF52788">
    <property type="entry name" value="Phosphotyrosine protein phosphatases I"/>
    <property type="match status" value="1"/>
</dbReference>
<comment type="caution">
    <text evidence="6">The sequence shown here is derived from an EMBL/GenBank/DDBJ whole genome shotgun (WGS) entry which is preliminary data.</text>
</comment>
<dbReference type="Proteomes" id="UP000006228">
    <property type="component" value="Unassembled WGS sequence"/>
</dbReference>
<evidence type="ECO:0000256" key="4">
    <source>
        <dbReference type="PIRSR" id="PIRSR617867-1"/>
    </source>
</evidence>
<dbReference type="AlphaFoldDB" id="E8M8D1"/>
<organism evidence="6 7">
    <name type="scientific">Vibrio sinaloensis DSM 21326</name>
    <dbReference type="NCBI Taxonomy" id="945550"/>
    <lineage>
        <taxon>Bacteria</taxon>
        <taxon>Pseudomonadati</taxon>
        <taxon>Pseudomonadota</taxon>
        <taxon>Gammaproteobacteria</taxon>
        <taxon>Vibrionales</taxon>
        <taxon>Vibrionaceae</taxon>
        <taxon>Vibrio</taxon>
        <taxon>Vibrio oreintalis group</taxon>
    </lineage>
</organism>
<evidence type="ECO:0000256" key="3">
    <source>
        <dbReference type="ARBA" id="ARBA00022912"/>
    </source>
</evidence>
<dbReference type="PRINTS" id="PR00719">
    <property type="entry name" value="LMWPTPASE"/>
</dbReference>
<dbReference type="eggNOG" id="COG0394">
    <property type="taxonomic scope" value="Bacteria"/>
</dbReference>
<dbReference type="Gene3D" id="3.40.50.2300">
    <property type="match status" value="1"/>
</dbReference>
<keyword evidence="3" id="KW-0904">Protein phosphatase</keyword>
<evidence type="ECO:0000256" key="1">
    <source>
        <dbReference type="ARBA" id="ARBA00011063"/>
    </source>
</evidence>
<dbReference type="InterPro" id="IPR023485">
    <property type="entry name" value="Ptyr_pPase"/>
</dbReference>
<dbReference type="EMBL" id="AEVT01000074">
    <property type="protein sequence ID" value="EGA69658.1"/>
    <property type="molecule type" value="Genomic_DNA"/>
</dbReference>
<dbReference type="InterPro" id="IPR052995">
    <property type="entry name" value="LMW-PTP"/>
</dbReference>
<name>E8M8D1_PHOS4</name>
<feature type="active site" description="Proton donor" evidence="4">
    <location>
        <position position="159"/>
    </location>
</feature>
<evidence type="ECO:0000259" key="5">
    <source>
        <dbReference type="SMART" id="SM00226"/>
    </source>
</evidence>
<feature type="domain" description="Phosphotyrosine protein phosphatase I" evidence="5">
    <location>
        <begin position="39"/>
        <end position="185"/>
    </location>
</feature>
<dbReference type="CDD" id="cd16343">
    <property type="entry name" value="LMWPTP"/>
    <property type="match status" value="1"/>
</dbReference>